<dbReference type="Proteomes" id="UP000317648">
    <property type="component" value="Chromosome"/>
</dbReference>
<name>A0A518DWJ6_9BACT</name>
<organism evidence="2 3">
    <name type="scientific">Lignipirellula cremea</name>
    <dbReference type="NCBI Taxonomy" id="2528010"/>
    <lineage>
        <taxon>Bacteria</taxon>
        <taxon>Pseudomonadati</taxon>
        <taxon>Planctomycetota</taxon>
        <taxon>Planctomycetia</taxon>
        <taxon>Pirellulales</taxon>
        <taxon>Pirellulaceae</taxon>
        <taxon>Lignipirellula</taxon>
    </lineage>
</organism>
<sequence precursor="true">MHCCPMLCYSFARLLILTLAVTGSSAALTAAPAAAQSVGVGAEVADLRDQLMNGLRVARPEDRAFIERVVQLVDQGTLPRPLVVSTFIWARKKYQYQAQYFEQGLRFRASQQGISI</sequence>
<dbReference type="AlphaFoldDB" id="A0A518DWJ6"/>
<dbReference type="EMBL" id="CP036433">
    <property type="protein sequence ID" value="QDU96203.1"/>
    <property type="molecule type" value="Genomic_DNA"/>
</dbReference>
<evidence type="ECO:0000313" key="2">
    <source>
        <dbReference type="EMBL" id="QDU96203.1"/>
    </source>
</evidence>
<keyword evidence="1" id="KW-0732">Signal</keyword>
<evidence type="ECO:0000256" key="1">
    <source>
        <dbReference type="SAM" id="SignalP"/>
    </source>
</evidence>
<evidence type="ECO:0000313" key="3">
    <source>
        <dbReference type="Proteomes" id="UP000317648"/>
    </source>
</evidence>
<keyword evidence="3" id="KW-1185">Reference proteome</keyword>
<gene>
    <name evidence="2" type="ORF">Pla8534_40220</name>
</gene>
<dbReference type="OrthoDB" id="288199at2"/>
<protein>
    <submittedName>
        <fullName evidence="2">Uncharacterized protein</fullName>
    </submittedName>
</protein>
<feature type="chain" id="PRO_5022051075" evidence="1">
    <location>
        <begin position="27"/>
        <end position="116"/>
    </location>
</feature>
<dbReference type="RefSeq" id="WP_145054863.1">
    <property type="nucleotide sequence ID" value="NZ_CP036433.1"/>
</dbReference>
<feature type="signal peptide" evidence="1">
    <location>
        <begin position="1"/>
        <end position="26"/>
    </location>
</feature>
<reference evidence="2 3" key="1">
    <citation type="submission" date="2019-02" db="EMBL/GenBank/DDBJ databases">
        <title>Deep-cultivation of Planctomycetes and their phenomic and genomic characterization uncovers novel biology.</title>
        <authorList>
            <person name="Wiegand S."/>
            <person name="Jogler M."/>
            <person name="Boedeker C."/>
            <person name="Pinto D."/>
            <person name="Vollmers J."/>
            <person name="Rivas-Marin E."/>
            <person name="Kohn T."/>
            <person name="Peeters S.H."/>
            <person name="Heuer A."/>
            <person name="Rast P."/>
            <person name="Oberbeckmann S."/>
            <person name="Bunk B."/>
            <person name="Jeske O."/>
            <person name="Meyerdierks A."/>
            <person name="Storesund J.E."/>
            <person name="Kallscheuer N."/>
            <person name="Luecker S."/>
            <person name="Lage O.M."/>
            <person name="Pohl T."/>
            <person name="Merkel B.J."/>
            <person name="Hornburger P."/>
            <person name="Mueller R.-W."/>
            <person name="Bruemmer F."/>
            <person name="Labrenz M."/>
            <person name="Spormann A.M."/>
            <person name="Op den Camp H."/>
            <person name="Overmann J."/>
            <person name="Amann R."/>
            <person name="Jetten M.S.M."/>
            <person name="Mascher T."/>
            <person name="Medema M.H."/>
            <person name="Devos D.P."/>
            <person name="Kaster A.-K."/>
            <person name="Ovreas L."/>
            <person name="Rohde M."/>
            <person name="Galperin M.Y."/>
            <person name="Jogler C."/>
        </authorList>
    </citation>
    <scope>NUCLEOTIDE SEQUENCE [LARGE SCALE GENOMIC DNA]</scope>
    <source>
        <strain evidence="2 3">Pla85_3_4</strain>
    </source>
</reference>
<dbReference type="KEGG" id="lcre:Pla8534_40220"/>
<proteinExistence type="predicted"/>
<accession>A0A518DWJ6</accession>